<name>A0ABS2BP56_9NEIS</name>
<sequence length="746" mass="76900">MTPMLRTRPASQRGIATILILLLTGLSLTAAVLGTVYYVRGTQEQGVSAHAMTQAQVKAWTGVEVVKTYLTNLDAAGVKTLAAATTSAPLSLTLTGLDGVAAKVVGSDSTTAPTQLTVEVTGTTADGTRAKSTSTVKVVYSVTAGSAGGSQTCGQLPKDALVFNGDVSYTGGNMDIVTSESLLDSVAVSGFLSISHGTKANASVCAKGDISISGGGIGDGAQIYSEGKITTQSMTAPVNVDIWGKEVDLQQGGGKYKSIRAGAFKANVVTVGGAVGTTIVGGMKQVDGKIIPPSAGVIVIKMADASKSEFAVDLAKNVSVSNGVITVTSATRLAGTGELPASFTLVFDSVYGGRIDVVVPSTADLLWGNDIYMKTNNIGMFATLKAFGNVEMYGSKIDLLQGGGNVSVLGNQSDLTVKNSSSIVGESYLVTKQGKNFVSTPTAFANLRTNVSNASPGLPGVPYCDTRVEPINVAGLKSQANYVFYFDASSGDPMLLIQNVKKSSGNELIPTGPYNLKTTDMRTIGGSAFLQCEWQNAHCARNAGTNKNTGWDFTGINAMPVGILWFDGPVMINGVVNSRTLFNGIWAVGQVTLTSSGHGPLYAPNFSTSSAICDGALYPDNLCDKSTIPSKFKKWTDSGGKERTGMPSGNMAILTDDGLKSSGWEVHGNIVLGKAVNFDGALTTVYGSMTVGANQSSTTTIGNGGVKIIRTGVSEDQDYAPGTGCTSTSGSGSGGTKASVMWSRYL</sequence>
<evidence type="ECO:0008006" key="3">
    <source>
        <dbReference type="Google" id="ProtNLM"/>
    </source>
</evidence>
<comment type="caution">
    <text evidence="1">The sequence shown here is derived from an EMBL/GenBank/DDBJ whole genome shotgun (WGS) entry which is preliminary data.</text>
</comment>
<keyword evidence="2" id="KW-1185">Reference proteome</keyword>
<organism evidence="1 2">
    <name type="scientific">Jeongeupia naejangsanensis</name>
    <dbReference type="NCBI Taxonomy" id="613195"/>
    <lineage>
        <taxon>Bacteria</taxon>
        <taxon>Pseudomonadati</taxon>
        <taxon>Pseudomonadota</taxon>
        <taxon>Betaproteobacteria</taxon>
        <taxon>Neisseriales</taxon>
        <taxon>Chitinibacteraceae</taxon>
        <taxon>Jeongeupia</taxon>
    </lineage>
</organism>
<evidence type="ECO:0000313" key="2">
    <source>
        <dbReference type="Proteomes" id="UP000809431"/>
    </source>
</evidence>
<dbReference type="RefSeq" id="WP_203539635.1">
    <property type="nucleotide sequence ID" value="NZ_JAESND010000010.1"/>
</dbReference>
<accession>A0ABS2BP56</accession>
<gene>
    <name evidence="1" type="ORF">JMJ54_16380</name>
</gene>
<dbReference type="EMBL" id="JAESND010000010">
    <property type="protein sequence ID" value="MBM3117414.1"/>
    <property type="molecule type" value="Genomic_DNA"/>
</dbReference>
<protein>
    <recommendedName>
        <fullName evidence="3">DUF342 domain-containing protein</fullName>
    </recommendedName>
</protein>
<evidence type="ECO:0000313" key="1">
    <source>
        <dbReference type="EMBL" id="MBM3117414.1"/>
    </source>
</evidence>
<proteinExistence type="predicted"/>
<reference evidence="1 2" key="1">
    <citation type="submission" date="2021-01" db="EMBL/GenBank/DDBJ databases">
        <title>Draft Genome Sequence and Polyhydroxyalkanoate Biosynthetic Potential of Jeongeupia naejangsanensis Type Strain DSM 24253.</title>
        <authorList>
            <person name="Turrini P."/>
            <person name="Artuso I."/>
            <person name="Lugli G.A."/>
            <person name="Frangipani E."/>
            <person name="Ventura M."/>
            <person name="Visca P."/>
        </authorList>
    </citation>
    <scope>NUCLEOTIDE SEQUENCE [LARGE SCALE GENOMIC DNA]</scope>
    <source>
        <strain evidence="1 2">DSM 24253</strain>
    </source>
</reference>
<dbReference type="Proteomes" id="UP000809431">
    <property type="component" value="Unassembled WGS sequence"/>
</dbReference>